<reference evidence="2" key="4">
    <citation type="submission" date="2019-03" db="UniProtKB">
        <authorList>
            <consortium name="EnsemblPlants"/>
        </authorList>
    </citation>
    <scope>IDENTIFICATION</scope>
</reference>
<sequence length="91" mass="10244">MCVVQAPLYVDTKMVVSMVTWGGYVSQVVMPTPDAYAGAAARCIGHRYPFCLPNLGHRLQMCFNQFVPGRILVVLCFRETLQQRAMHLPRS</sequence>
<organism evidence="2 3">
    <name type="scientific">Aegilops tauschii subsp. strangulata</name>
    <name type="common">Goatgrass</name>
    <dbReference type="NCBI Taxonomy" id="200361"/>
    <lineage>
        <taxon>Eukaryota</taxon>
        <taxon>Viridiplantae</taxon>
        <taxon>Streptophyta</taxon>
        <taxon>Embryophyta</taxon>
        <taxon>Tracheophyta</taxon>
        <taxon>Spermatophyta</taxon>
        <taxon>Magnoliopsida</taxon>
        <taxon>Liliopsida</taxon>
        <taxon>Poales</taxon>
        <taxon>Poaceae</taxon>
        <taxon>BOP clade</taxon>
        <taxon>Pooideae</taxon>
        <taxon>Triticodae</taxon>
        <taxon>Triticeae</taxon>
        <taxon>Triticinae</taxon>
        <taxon>Aegilops</taxon>
    </lineage>
</organism>
<keyword evidence="3" id="KW-1185">Reference proteome</keyword>
<evidence type="ECO:0000313" key="2">
    <source>
        <dbReference type="EnsemblPlants" id="AET7Gv20247200.3"/>
    </source>
</evidence>
<evidence type="ECO:0000313" key="3">
    <source>
        <dbReference type="Proteomes" id="UP000015105"/>
    </source>
</evidence>
<dbReference type="Proteomes" id="UP000015105">
    <property type="component" value="Chromosome 7D"/>
</dbReference>
<keyword evidence="1" id="KW-0560">Oxidoreductase</keyword>
<dbReference type="PANTHER" id="PTHR43899">
    <property type="entry name" value="RH59310P"/>
    <property type="match status" value="1"/>
</dbReference>
<reference evidence="3" key="2">
    <citation type="journal article" date="2017" name="Nat. Plants">
        <title>The Aegilops tauschii genome reveals multiple impacts of transposons.</title>
        <authorList>
            <person name="Zhao G."/>
            <person name="Zou C."/>
            <person name="Li K."/>
            <person name="Wang K."/>
            <person name="Li T."/>
            <person name="Gao L."/>
            <person name="Zhang X."/>
            <person name="Wang H."/>
            <person name="Yang Z."/>
            <person name="Liu X."/>
            <person name="Jiang W."/>
            <person name="Mao L."/>
            <person name="Kong X."/>
            <person name="Jiao Y."/>
            <person name="Jia J."/>
        </authorList>
    </citation>
    <scope>NUCLEOTIDE SEQUENCE [LARGE SCALE GENOMIC DNA]</scope>
    <source>
        <strain evidence="3">cv. AL8/78</strain>
    </source>
</reference>
<dbReference type="EnsemblPlants" id="AET7Gv20247200.3">
    <property type="protein sequence ID" value="AET7Gv20247200.3"/>
    <property type="gene ID" value="AET7Gv20247200"/>
</dbReference>
<name>A0A453QN84_AEGTS</name>
<dbReference type="AlphaFoldDB" id="A0A453QN84"/>
<proteinExistence type="predicted"/>
<reference evidence="2" key="5">
    <citation type="journal article" date="2021" name="G3 (Bethesda)">
        <title>Aegilops tauschii genome assembly Aet v5.0 features greater sequence contiguity and improved annotation.</title>
        <authorList>
            <person name="Wang L."/>
            <person name="Zhu T."/>
            <person name="Rodriguez J.C."/>
            <person name="Deal K.R."/>
            <person name="Dubcovsky J."/>
            <person name="McGuire P.E."/>
            <person name="Lux T."/>
            <person name="Spannagl M."/>
            <person name="Mayer K.F.X."/>
            <person name="Baldrich P."/>
            <person name="Meyers B.C."/>
            <person name="Huo N."/>
            <person name="Gu Y.Q."/>
            <person name="Zhou H."/>
            <person name="Devos K.M."/>
            <person name="Bennetzen J.L."/>
            <person name="Unver T."/>
            <person name="Budak H."/>
            <person name="Gulick P.J."/>
            <person name="Galiba G."/>
            <person name="Kalapos B."/>
            <person name="Nelson D.R."/>
            <person name="Li P."/>
            <person name="You F.M."/>
            <person name="Luo M.C."/>
            <person name="Dvorak J."/>
        </authorList>
    </citation>
    <scope>NUCLEOTIDE SEQUENCE [LARGE SCALE GENOMIC DNA]</scope>
    <source>
        <strain evidence="2">cv. AL8/78</strain>
    </source>
</reference>
<dbReference type="GO" id="GO:0005783">
    <property type="term" value="C:endoplasmic reticulum"/>
    <property type="evidence" value="ECO:0007669"/>
    <property type="project" value="TreeGrafter"/>
</dbReference>
<dbReference type="GO" id="GO:0045703">
    <property type="term" value="F:ketoreductase activity"/>
    <property type="evidence" value="ECO:0007669"/>
    <property type="project" value="TreeGrafter"/>
</dbReference>
<evidence type="ECO:0000256" key="1">
    <source>
        <dbReference type="ARBA" id="ARBA00023002"/>
    </source>
</evidence>
<accession>A0A453QN84</accession>
<reference evidence="3" key="1">
    <citation type="journal article" date="2014" name="Science">
        <title>Ancient hybridizations among the ancestral genomes of bread wheat.</title>
        <authorList>
            <consortium name="International Wheat Genome Sequencing Consortium,"/>
            <person name="Marcussen T."/>
            <person name="Sandve S.R."/>
            <person name="Heier L."/>
            <person name="Spannagl M."/>
            <person name="Pfeifer M."/>
            <person name="Jakobsen K.S."/>
            <person name="Wulff B.B."/>
            <person name="Steuernagel B."/>
            <person name="Mayer K.F."/>
            <person name="Olsen O.A."/>
        </authorList>
    </citation>
    <scope>NUCLEOTIDE SEQUENCE [LARGE SCALE GENOMIC DNA]</scope>
    <source>
        <strain evidence="3">cv. AL8/78</strain>
    </source>
</reference>
<reference evidence="2" key="3">
    <citation type="journal article" date="2017" name="Nature">
        <title>Genome sequence of the progenitor of the wheat D genome Aegilops tauschii.</title>
        <authorList>
            <person name="Luo M.C."/>
            <person name="Gu Y.Q."/>
            <person name="Puiu D."/>
            <person name="Wang H."/>
            <person name="Twardziok S.O."/>
            <person name="Deal K.R."/>
            <person name="Huo N."/>
            <person name="Zhu T."/>
            <person name="Wang L."/>
            <person name="Wang Y."/>
            <person name="McGuire P.E."/>
            <person name="Liu S."/>
            <person name="Long H."/>
            <person name="Ramasamy R.K."/>
            <person name="Rodriguez J.C."/>
            <person name="Van S.L."/>
            <person name="Yuan L."/>
            <person name="Wang Z."/>
            <person name="Xia Z."/>
            <person name="Xiao L."/>
            <person name="Anderson O.D."/>
            <person name="Ouyang S."/>
            <person name="Liang Y."/>
            <person name="Zimin A.V."/>
            <person name="Pertea G."/>
            <person name="Qi P."/>
            <person name="Bennetzen J.L."/>
            <person name="Dai X."/>
            <person name="Dawson M.W."/>
            <person name="Muller H.G."/>
            <person name="Kugler K."/>
            <person name="Rivarola-Duarte L."/>
            <person name="Spannagl M."/>
            <person name="Mayer K.F.X."/>
            <person name="Lu F.H."/>
            <person name="Bevan M.W."/>
            <person name="Leroy P."/>
            <person name="Li P."/>
            <person name="You F.M."/>
            <person name="Sun Q."/>
            <person name="Liu Z."/>
            <person name="Lyons E."/>
            <person name="Wicker T."/>
            <person name="Salzberg S.L."/>
            <person name="Devos K.M."/>
            <person name="Dvorak J."/>
        </authorList>
    </citation>
    <scope>NUCLEOTIDE SEQUENCE [LARGE SCALE GENOMIC DNA]</scope>
    <source>
        <strain evidence="2">cv. AL8/78</strain>
    </source>
</reference>
<dbReference type="PANTHER" id="PTHR43899:SF41">
    <property type="entry name" value="B-KETO ACYL REDUCTASE"/>
    <property type="match status" value="1"/>
</dbReference>
<dbReference type="Gramene" id="AET7Gv20247200.3">
    <property type="protein sequence ID" value="AET7Gv20247200.3"/>
    <property type="gene ID" value="AET7Gv20247200"/>
</dbReference>
<dbReference type="InterPro" id="IPR051019">
    <property type="entry name" value="VLCFA-Steroid_DH"/>
</dbReference>
<protein>
    <submittedName>
        <fullName evidence="2">Uncharacterized protein</fullName>
    </submittedName>
</protein>